<dbReference type="OrthoDB" id="5485682at2"/>
<protein>
    <recommendedName>
        <fullName evidence="4">Dolichyl-phosphate-mannose-protein mannosyltransferase</fullName>
    </recommendedName>
</protein>
<comment type="caution">
    <text evidence="2">The sequence shown here is derived from an EMBL/GenBank/DDBJ whole genome shotgun (WGS) entry which is preliminary data.</text>
</comment>
<feature type="transmembrane region" description="Helical" evidence="1">
    <location>
        <begin position="348"/>
        <end position="367"/>
    </location>
</feature>
<dbReference type="EMBL" id="SOAM01000002">
    <property type="protein sequence ID" value="TDS76915.1"/>
    <property type="molecule type" value="Genomic_DNA"/>
</dbReference>
<sequence length="496" mass="50865">MTSEGGPVSRRGRVALVGGVAAVAFALRLHMELHGGGLLGINAYDDGVHLSSAAAMVHGRVPYRDFLFLQPPGMLLAASPFALLARLLGDPVALAAFRVAFELVGAASAAMVVVVLRPFGFAAALAGGLCYAVFAPAVYDERTALLEPAGTLAVLGALALLPRATRTGRGAALGVGALLGVAIDFKGWYVVAALVILLAARGARLRVLIGLVVAVGVVMLPFFALAPQQFVAQVALAQLGRPRFVGATPVVRLASMLGVTGIHSRTPIPGVPPALALAVALAGTLAATVLAAIDRRSRVFVALGAADLVVALLAPSWFPHYASLTAPLLALVVGVAVGALAGRLRSRAARPILVGVVVVGLVGANAAHDLVRVDVRPPGAALRAAAARIPGCIVADDPTILLVMDVLTRDLDRGCPLRPDVSGYSYGPDAVRVAGVPLARTGNARYQAGVVRYLRSGDAVIRVRSATRLNAASVAEVDRGPVLFRSGRYVIRSTAP</sequence>
<feature type="transmembrane region" description="Helical" evidence="1">
    <location>
        <begin position="119"/>
        <end position="138"/>
    </location>
</feature>
<dbReference type="RefSeq" id="WP_133766061.1">
    <property type="nucleotide sequence ID" value="NZ_BAAARP010000002.1"/>
</dbReference>
<gene>
    <name evidence="2" type="ORF">CLV52_1854</name>
</gene>
<keyword evidence="1" id="KW-0472">Membrane</keyword>
<evidence type="ECO:0008006" key="4">
    <source>
        <dbReference type="Google" id="ProtNLM"/>
    </source>
</evidence>
<feature type="transmembrane region" description="Helical" evidence="1">
    <location>
        <begin position="66"/>
        <end position="85"/>
    </location>
</feature>
<dbReference type="AlphaFoldDB" id="A0A4R7FKN7"/>
<feature type="transmembrane region" description="Helical" evidence="1">
    <location>
        <begin position="12"/>
        <end position="31"/>
    </location>
</feature>
<feature type="transmembrane region" description="Helical" evidence="1">
    <location>
        <begin position="145"/>
        <end position="165"/>
    </location>
</feature>
<name>A0A4R7FKN7_9MICO</name>
<keyword evidence="1" id="KW-0812">Transmembrane</keyword>
<feature type="transmembrane region" description="Helical" evidence="1">
    <location>
        <begin position="324"/>
        <end position="341"/>
    </location>
</feature>
<feature type="transmembrane region" description="Helical" evidence="1">
    <location>
        <begin position="207"/>
        <end position="226"/>
    </location>
</feature>
<evidence type="ECO:0000256" key="1">
    <source>
        <dbReference type="SAM" id="Phobius"/>
    </source>
</evidence>
<reference evidence="2 3" key="1">
    <citation type="submission" date="2019-03" db="EMBL/GenBank/DDBJ databases">
        <title>Genomic Encyclopedia of Archaeal and Bacterial Type Strains, Phase II (KMG-II): from individual species to whole genera.</title>
        <authorList>
            <person name="Goeker M."/>
        </authorList>
    </citation>
    <scope>NUCLEOTIDE SEQUENCE [LARGE SCALE GENOMIC DNA]</scope>
    <source>
        <strain evidence="2 3">DSM 24782</strain>
    </source>
</reference>
<evidence type="ECO:0000313" key="3">
    <source>
        <dbReference type="Proteomes" id="UP000295344"/>
    </source>
</evidence>
<feature type="transmembrane region" description="Helical" evidence="1">
    <location>
        <begin position="171"/>
        <end position="200"/>
    </location>
</feature>
<dbReference type="Proteomes" id="UP000295344">
    <property type="component" value="Unassembled WGS sequence"/>
</dbReference>
<keyword evidence="3" id="KW-1185">Reference proteome</keyword>
<feature type="transmembrane region" description="Helical" evidence="1">
    <location>
        <begin position="300"/>
        <end position="318"/>
    </location>
</feature>
<proteinExistence type="predicted"/>
<feature type="transmembrane region" description="Helical" evidence="1">
    <location>
        <begin position="92"/>
        <end position="113"/>
    </location>
</feature>
<evidence type="ECO:0000313" key="2">
    <source>
        <dbReference type="EMBL" id="TDS76915.1"/>
    </source>
</evidence>
<keyword evidence="1" id="KW-1133">Transmembrane helix</keyword>
<feature type="transmembrane region" description="Helical" evidence="1">
    <location>
        <begin position="274"/>
        <end position="293"/>
    </location>
</feature>
<organism evidence="2 3">
    <name type="scientific">Amnibacterium kyonggiense</name>
    <dbReference type="NCBI Taxonomy" id="595671"/>
    <lineage>
        <taxon>Bacteria</taxon>
        <taxon>Bacillati</taxon>
        <taxon>Actinomycetota</taxon>
        <taxon>Actinomycetes</taxon>
        <taxon>Micrococcales</taxon>
        <taxon>Microbacteriaceae</taxon>
        <taxon>Amnibacterium</taxon>
    </lineage>
</organism>
<accession>A0A4R7FKN7</accession>